<dbReference type="PANTHER" id="PTHR34502">
    <property type="entry name" value="DUF6594 DOMAIN-CONTAINING PROTEIN-RELATED"/>
    <property type="match status" value="1"/>
</dbReference>
<dbReference type="VEuPathDB" id="FungiDB:ATEG_08053"/>
<dbReference type="EMBL" id="BLJY01000012">
    <property type="protein sequence ID" value="GFF20332.1"/>
    <property type="molecule type" value="Genomic_DNA"/>
</dbReference>
<dbReference type="InterPro" id="IPR046529">
    <property type="entry name" value="DUF6594"/>
</dbReference>
<name>A0A5M3ZBG2_ASPTE</name>
<evidence type="ECO:0000313" key="2">
    <source>
        <dbReference type="Proteomes" id="UP000452235"/>
    </source>
</evidence>
<accession>A0A5M3ZBG2</accession>
<gene>
    <name evidence="1" type="ORF">ATEIFO6365_0012008800</name>
</gene>
<reference evidence="1 2" key="1">
    <citation type="submission" date="2020-01" db="EMBL/GenBank/DDBJ databases">
        <title>Aspergillus terreus IFO 6365 whole genome shotgun sequence.</title>
        <authorList>
            <person name="Kanamasa S."/>
            <person name="Takahashi H."/>
        </authorList>
    </citation>
    <scope>NUCLEOTIDE SEQUENCE [LARGE SCALE GENOMIC DNA]</scope>
    <source>
        <strain evidence="1 2">IFO 6365</strain>
    </source>
</reference>
<comment type="caution">
    <text evidence="1">The sequence shown here is derived from an EMBL/GenBank/DDBJ whole genome shotgun (WGS) entry which is preliminary data.</text>
</comment>
<sequence>MAATPTKLEGYDKLAALLSSDPGLQYFRRFATLNTKNLLFYQAQIANLEDELNDIIVDDKSLFDRHERKKNYPFSVFHLEKSLRDDDALQWKKFLEIRELLSKYNDALLQQVQLLRLRAPEPADVAEFRDWLTDKEGGGQFFILQTEKDVWSEGNEHDLIALCRRYDGVDHFTRWIFKQLARFHRLWGYRSEKRHDPEMGTWDYSDQKIKSFTYIFSLFMSGLLPASSILILFFVKDPTDKLIVILVYNVVFPLVIGFLVKAKRTEIFAAATAFAAVQVALVANSDGGCRC</sequence>
<protein>
    <submittedName>
        <fullName evidence="1">Uncharacterized protein</fullName>
    </submittedName>
</protein>
<proteinExistence type="predicted"/>
<keyword evidence="2" id="KW-1185">Reference proteome</keyword>
<dbReference type="Proteomes" id="UP000452235">
    <property type="component" value="Unassembled WGS sequence"/>
</dbReference>
<evidence type="ECO:0000313" key="1">
    <source>
        <dbReference type="EMBL" id="GFF20332.1"/>
    </source>
</evidence>
<dbReference type="OrthoDB" id="3533814at2759"/>
<dbReference type="PANTHER" id="PTHR34502:SF5">
    <property type="entry name" value="DUF6594 DOMAIN-CONTAINING PROTEIN"/>
    <property type="match status" value="1"/>
</dbReference>
<dbReference type="Pfam" id="PF20237">
    <property type="entry name" value="DUF6594"/>
    <property type="match status" value="1"/>
</dbReference>
<dbReference type="AlphaFoldDB" id="A0A5M3ZBG2"/>
<organism evidence="1 2">
    <name type="scientific">Aspergillus terreus</name>
    <dbReference type="NCBI Taxonomy" id="33178"/>
    <lineage>
        <taxon>Eukaryota</taxon>
        <taxon>Fungi</taxon>
        <taxon>Dikarya</taxon>
        <taxon>Ascomycota</taxon>
        <taxon>Pezizomycotina</taxon>
        <taxon>Eurotiomycetes</taxon>
        <taxon>Eurotiomycetidae</taxon>
        <taxon>Eurotiales</taxon>
        <taxon>Aspergillaceae</taxon>
        <taxon>Aspergillus</taxon>
        <taxon>Aspergillus subgen. Circumdati</taxon>
    </lineage>
</organism>